<organism evidence="2 3">
    <name type="scientific">Neofusicoccum ribis</name>
    <dbReference type="NCBI Taxonomy" id="45134"/>
    <lineage>
        <taxon>Eukaryota</taxon>
        <taxon>Fungi</taxon>
        <taxon>Dikarya</taxon>
        <taxon>Ascomycota</taxon>
        <taxon>Pezizomycotina</taxon>
        <taxon>Dothideomycetes</taxon>
        <taxon>Dothideomycetes incertae sedis</taxon>
        <taxon>Botryosphaeriales</taxon>
        <taxon>Botryosphaeriaceae</taxon>
        <taxon>Neofusicoccum</taxon>
    </lineage>
</organism>
<evidence type="ECO:0000313" key="3">
    <source>
        <dbReference type="Proteomes" id="UP001521116"/>
    </source>
</evidence>
<proteinExistence type="predicted"/>
<feature type="chain" id="PRO_5045201921" evidence="1">
    <location>
        <begin position="24"/>
        <end position="88"/>
    </location>
</feature>
<comment type="caution">
    <text evidence="2">The sequence shown here is derived from an EMBL/GenBank/DDBJ whole genome shotgun (WGS) entry which is preliminary data.</text>
</comment>
<reference evidence="2 3" key="1">
    <citation type="submission" date="2024-02" db="EMBL/GenBank/DDBJ databases">
        <title>De novo assembly and annotation of 12 fungi associated with fruit tree decline syndrome in Ontario, Canada.</title>
        <authorList>
            <person name="Sulman M."/>
            <person name="Ellouze W."/>
            <person name="Ilyukhin E."/>
        </authorList>
    </citation>
    <scope>NUCLEOTIDE SEQUENCE [LARGE SCALE GENOMIC DNA]</scope>
    <source>
        <strain evidence="2 3">M1-105</strain>
    </source>
</reference>
<sequence length="88" mass="10174">VNSLRNLFPLLVLIQKLIPQVSPSLLNQPCPLLIPRLDRDFEGLEHTNHTWFIAVDINLDFIPKLILRLGRVERPKPTRNSKEKIPFG</sequence>
<feature type="non-terminal residue" evidence="2">
    <location>
        <position position="1"/>
    </location>
</feature>
<feature type="signal peptide" evidence="1">
    <location>
        <begin position="1"/>
        <end position="23"/>
    </location>
</feature>
<gene>
    <name evidence="2" type="ORF">SLS56_008776</name>
</gene>
<name>A0ABR3SJ21_9PEZI</name>
<evidence type="ECO:0000256" key="1">
    <source>
        <dbReference type="SAM" id="SignalP"/>
    </source>
</evidence>
<dbReference type="EMBL" id="JAJVDC020000136">
    <property type="protein sequence ID" value="KAL1622286.1"/>
    <property type="molecule type" value="Genomic_DNA"/>
</dbReference>
<protein>
    <submittedName>
        <fullName evidence="2">Uncharacterized protein</fullName>
    </submittedName>
</protein>
<keyword evidence="1" id="KW-0732">Signal</keyword>
<keyword evidence="3" id="KW-1185">Reference proteome</keyword>
<accession>A0ABR3SJ21</accession>
<evidence type="ECO:0000313" key="2">
    <source>
        <dbReference type="EMBL" id="KAL1622286.1"/>
    </source>
</evidence>
<dbReference type="Proteomes" id="UP001521116">
    <property type="component" value="Unassembled WGS sequence"/>
</dbReference>